<evidence type="ECO:0000313" key="1">
    <source>
        <dbReference type="EMBL" id="AHD23775.1"/>
    </source>
</evidence>
<name>V9XP78_9NOCA</name>
<dbReference type="AlphaFoldDB" id="V9XP78"/>
<dbReference type="Proteomes" id="UP000018781">
    <property type="component" value="Chromosome"/>
</dbReference>
<evidence type="ECO:0000313" key="2">
    <source>
        <dbReference type="Proteomes" id="UP000018781"/>
    </source>
</evidence>
<dbReference type="HOGENOM" id="CLU_1979863_0_0_11"/>
<organism evidence="1 2">
    <name type="scientific">Rhodococcus pyridinivorans SB3094</name>
    <dbReference type="NCBI Taxonomy" id="1435356"/>
    <lineage>
        <taxon>Bacteria</taxon>
        <taxon>Bacillati</taxon>
        <taxon>Actinomycetota</taxon>
        <taxon>Actinomycetes</taxon>
        <taxon>Mycobacteriales</taxon>
        <taxon>Nocardiaceae</taxon>
        <taxon>Rhodococcus</taxon>
    </lineage>
</organism>
<protein>
    <submittedName>
        <fullName evidence="1">Uncharacterized protein</fullName>
    </submittedName>
</protein>
<gene>
    <name evidence="1" type="ORF">Y013_13490</name>
</gene>
<sequence>MNGSNTSTGPMTTKVMTHAAIRVHNSHGVVIVKEMPSFRSASTLVFSCDSVSSIRSRGTRTHNNNTSAHAWKAATMNAPVAGMNAPTTIPATAGPAPCWRVGRSAPSIPFAARSSSAGNTFGNSAV</sequence>
<accession>V9XP78</accession>
<dbReference type="KEGG" id="rpy:Y013_13490"/>
<dbReference type="EMBL" id="CP006996">
    <property type="protein sequence ID" value="AHD23775.1"/>
    <property type="molecule type" value="Genomic_DNA"/>
</dbReference>
<proteinExistence type="predicted"/>
<reference evidence="1 2" key="1">
    <citation type="journal article" date="2014" name="Genome Announc.">
        <title>Complete Genome of Rhodococcus pyridinivorans SB3094, a Methyl-Ethyl-Ketone-Degrading Bacterium Used for Bioaugmentation.</title>
        <authorList>
            <person name="Dueholm M.S."/>
            <person name="Albertsen M."/>
            <person name="D'Imperio S."/>
            <person name="Tale V.P."/>
            <person name="Lewis D."/>
            <person name="Nielsen P.H."/>
            <person name="Nielsen J.L."/>
        </authorList>
    </citation>
    <scope>NUCLEOTIDE SEQUENCE [LARGE SCALE GENOMIC DNA]</scope>
    <source>
        <strain evidence="1 2">SB3094</strain>
    </source>
</reference>